<dbReference type="PANTHER" id="PTHR42830:SF2">
    <property type="entry name" value="OSMC_OHR FAMILY PROTEIN"/>
    <property type="match status" value="1"/>
</dbReference>
<dbReference type="InterPro" id="IPR003718">
    <property type="entry name" value="OsmC/Ohr_fam"/>
</dbReference>
<gene>
    <name evidence="1" type="ORF">IHBHHGIJ_00373</name>
    <name evidence="2" type="ORF">KFEGEMFD_00777</name>
</gene>
<organism evidence="1 3">
    <name type="scientific">Zhongshania aliphaticivorans</name>
    <dbReference type="NCBI Taxonomy" id="1470434"/>
    <lineage>
        <taxon>Bacteria</taxon>
        <taxon>Pseudomonadati</taxon>
        <taxon>Pseudomonadota</taxon>
        <taxon>Gammaproteobacteria</taxon>
        <taxon>Cellvibrionales</taxon>
        <taxon>Spongiibacteraceae</taxon>
        <taxon>Zhongshania</taxon>
    </lineage>
</organism>
<dbReference type="AlphaFoldDB" id="A0A5S9N2A1"/>
<proteinExistence type="predicted"/>
<dbReference type="OrthoDB" id="9795405at2"/>
<keyword evidence="3" id="KW-1185">Reference proteome</keyword>
<dbReference type="Proteomes" id="UP000435877">
    <property type="component" value="Unassembled WGS sequence"/>
</dbReference>
<dbReference type="InterPro" id="IPR036102">
    <property type="entry name" value="OsmC/Ohrsf"/>
</dbReference>
<protein>
    <recommendedName>
        <fullName evidence="5">Osmotically inducible protein OsmC</fullName>
    </recommendedName>
</protein>
<dbReference type="InterPro" id="IPR015946">
    <property type="entry name" value="KH_dom-like_a/b"/>
</dbReference>
<dbReference type="EMBL" id="CACSIM010000001">
    <property type="protein sequence ID" value="CAA0084625.1"/>
    <property type="molecule type" value="Genomic_DNA"/>
</dbReference>
<accession>A0A5S9N2A1</accession>
<evidence type="ECO:0000313" key="4">
    <source>
        <dbReference type="Proteomes" id="UP000439591"/>
    </source>
</evidence>
<evidence type="ECO:0000313" key="2">
    <source>
        <dbReference type="EMBL" id="CAA0084625.1"/>
    </source>
</evidence>
<dbReference type="InterPro" id="IPR052707">
    <property type="entry name" value="OsmC_Ohr_Peroxiredoxin"/>
</dbReference>
<name>A0A5S9N2A1_9GAMM</name>
<dbReference type="Gene3D" id="3.30.300.20">
    <property type="match status" value="1"/>
</dbReference>
<dbReference type="PANTHER" id="PTHR42830">
    <property type="entry name" value="OSMOTICALLY INDUCIBLE FAMILY PROTEIN"/>
    <property type="match status" value="1"/>
</dbReference>
<dbReference type="SUPFAM" id="SSF82784">
    <property type="entry name" value="OsmC-like"/>
    <property type="match status" value="1"/>
</dbReference>
<evidence type="ECO:0000313" key="1">
    <source>
        <dbReference type="EMBL" id="CAA0082004.1"/>
    </source>
</evidence>
<evidence type="ECO:0008006" key="5">
    <source>
        <dbReference type="Google" id="ProtNLM"/>
    </source>
</evidence>
<reference evidence="3 4" key="1">
    <citation type="submission" date="2019-11" db="EMBL/GenBank/DDBJ databases">
        <authorList>
            <person name="Holert J."/>
        </authorList>
    </citation>
    <scope>NUCLEOTIDE SEQUENCE [LARGE SCALE GENOMIC DNA]</scope>
    <source>
        <strain evidence="2">BC3_2A</strain>
        <strain evidence="1">SB11_1A</strain>
    </source>
</reference>
<dbReference type="EMBL" id="CACSIK010000001">
    <property type="protein sequence ID" value="CAA0082004.1"/>
    <property type="molecule type" value="Genomic_DNA"/>
</dbReference>
<dbReference type="Pfam" id="PF02566">
    <property type="entry name" value="OsmC"/>
    <property type="match status" value="1"/>
</dbReference>
<dbReference type="RefSeq" id="WP_159267073.1">
    <property type="nucleotide sequence ID" value="NZ_CACSIK010000001.1"/>
</dbReference>
<sequence>MESLPHQYSVSVNAEKENELETTAPHLPTLLVAPPSQFDGPGDKWSPEELLLAAVANCYVLSFRTVAGIAKLDWLHIECTTDGVLNKVERNMLFTDIVTKVTLIVAEESLRPKAEKLLKKAEQVCLVSNSLLSTKHLEIEVVVGG</sequence>
<dbReference type="Proteomes" id="UP000439591">
    <property type="component" value="Unassembled WGS sequence"/>
</dbReference>
<evidence type="ECO:0000313" key="3">
    <source>
        <dbReference type="Proteomes" id="UP000435877"/>
    </source>
</evidence>